<keyword evidence="1" id="KW-0378">Hydrolase</keyword>
<dbReference type="GO" id="GO:0016787">
    <property type="term" value="F:hydrolase activity"/>
    <property type="evidence" value="ECO:0007669"/>
    <property type="project" value="UniProtKB-KW"/>
</dbReference>
<accession>A0A2U1JWM0</accession>
<evidence type="ECO:0000313" key="2">
    <source>
        <dbReference type="Proteomes" id="UP000245618"/>
    </source>
</evidence>
<dbReference type="Gene3D" id="3.40.50.1820">
    <property type="entry name" value="alpha/beta hydrolase"/>
    <property type="match status" value="1"/>
</dbReference>
<dbReference type="RefSeq" id="WP_116762300.1">
    <property type="nucleotide sequence ID" value="NZ_QCZH01000006.1"/>
</dbReference>
<protein>
    <submittedName>
        <fullName evidence="1">Alpha/beta hydrolase</fullName>
    </submittedName>
</protein>
<gene>
    <name evidence="1" type="ORF">DB891_07940</name>
</gene>
<proteinExistence type="predicted"/>
<organism evidence="1 2">
    <name type="scientific">Flavobacterium laiguense</name>
    <dbReference type="NCBI Taxonomy" id="2169409"/>
    <lineage>
        <taxon>Bacteria</taxon>
        <taxon>Pseudomonadati</taxon>
        <taxon>Bacteroidota</taxon>
        <taxon>Flavobacteriia</taxon>
        <taxon>Flavobacteriales</taxon>
        <taxon>Flavobacteriaceae</taxon>
        <taxon>Flavobacterium</taxon>
    </lineage>
</organism>
<reference evidence="1 2" key="1">
    <citation type="submission" date="2018-04" db="EMBL/GenBank/DDBJ databases">
        <title>Flavobacterium sp. nov., isolated from glacier ice.</title>
        <authorList>
            <person name="Liu Q."/>
            <person name="Xin Y.-H."/>
        </authorList>
    </citation>
    <scope>NUCLEOTIDE SEQUENCE [LARGE SCALE GENOMIC DNA]</scope>
    <source>
        <strain evidence="1 2">LB2P30</strain>
    </source>
</reference>
<dbReference type="EMBL" id="QCZH01000006">
    <property type="protein sequence ID" value="PWA09601.1"/>
    <property type="molecule type" value="Genomic_DNA"/>
</dbReference>
<name>A0A2U1JWM0_9FLAO</name>
<dbReference type="SUPFAM" id="SSF53474">
    <property type="entry name" value="alpha/beta-Hydrolases"/>
    <property type="match status" value="1"/>
</dbReference>
<dbReference type="InterPro" id="IPR029058">
    <property type="entry name" value="AB_hydrolase_fold"/>
</dbReference>
<sequence>MSKIPVYFMPGLAASVAIFERIKLPEDQFEMFFLEWEIPLEKETLTEYAKRMTTKIKHENPVLIGVSFGGILVQEMAGFIAARKVIIISSVKTNLEFPRRMIVAKTTKAYKLIPLSLVQNIESLAKFSFGNKINQRLKLYEKFLSVRDKRYLDWAIEQVILWDRTIADQNVIHIHGDLDDIFPIRYIKKCIIVTGGTHIMILNKYKWLNANLPSIIMGTPNLDELAMKKRFC</sequence>
<evidence type="ECO:0000313" key="1">
    <source>
        <dbReference type="EMBL" id="PWA09601.1"/>
    </source>
</evidence>
<comment type="caution">
    <text evidence="1">The sequence shown here is derived from an EMBL/GenBank/DDBJ whole genome shotgun (WGS) entry which is preliminary data.</text>
</comment>
<dbReference type="AlphaFoldDB" id="A0A2U1JWM0"/>
<keyword evidence="2" id="KW-1185">Reference proteome</keyword>
<dbReference type="OrthoDB" id="659408at2"/>
<dbReference type="Proteomes" id="UP000245618">
    <property type="component" value="Unassembled WGS sequence"/>
</dbReference>